<protein>
    <submittedName>
        <fullName evidence="1">Uncharacterized protein</fullName>
    </submittedName>
</protein>
<reference evidence="2" key="1">
    <citation type="journal article" date="2013" name="Science">
        <title>The Amborella genome and the evolution of flowering plants.</title>
        <authorList>
            <consortium name="Amborella Genome Project"/>
        </authorList>
    </citation>
    <scope>NUCLEOTIDE SEQUENCE [LARGE SCALE GENOMIC DNA]</scope>
</reference>
<dbReference type="Proteomes" id="UP000017836">
    <property type="component" value="Unassembled WGS sequence"/>
</dbReference>
<dbReference type="EMBL" id="KI394313">
    <property type="protein sequence ID" value="ERN03955.1"/>
    <property type="molecule type" value="Genomic_DNA"/>
</dbReference>
<organism evidence="1 2">
    <name type="scientific">Amborella trichopoda</name>
    <dbReference type="NCBI Taxonomy" id="13333"/>
    <lineage>
        <taxon>Eukaryota</taxon>
        <taxon>Viridiplantae</taxon>
        <taxon>Streptophyta</taxon>
        <taxon>Embryophyta</taxon>
        <taxon>Tracheophyta</taxon>
        <taxon>Spermatophyta</taxon>
        <taxon>Magnoliopsida</taxon>
        <taxon>Amborellales</taxon>
        <taxon>Amborellaceae</taxon>
        <taxon>Amborella</taxon>
    </lineage>
</organism>
<proteinExistence type="predicted"/>
<sequence length="63" mass="7060">MEVLRKLFKGGLGMELKTLATALKTRRTMIFAYDSPPPPHPSPLLLLLHTLENGEIEGHGHWV</sequence>
<accession>W1PAC2</accession>
<name>W1PAC2_AMBTC</name>
<dbReference type="HOGENOM" id="CLU_2888753_0_0_1"/>
<dbReference type="Gramene" id="ERN03955">
    <property type="protein sequence ID" value="ERN03955"/>
    <property type="gene ID" value="AMTR_s00079p00066130"/>
</dbReference>
<keyword evidence="2" id="KW-1185">Reference proteome</keyword>
<dbReference type="AlphaFoldDB" id="W1PAC2"/>
<evidence type="ECO:0000313" key="2">
    <source>
        <dbReference type="Proteomes" id="UP000017836"/>
    </source>
</evidence>
<gene>
    <name evidence="1" type="ORF">AMTR_s00079p00066130</name>
</gene>
<evidence type="ECO:0000313" key="1">
    <source>
        <dbReference type="EMBL" id="ERN03955.1"/>
    </source>
</evidence>